<evidence type="ECO:0000256" key="3">
    <source>
        <dbReference type="ARBA" id="ARBA00022692"/>
    </source>
</evidence>
<dbReference type="GO" id="GO:0016788">
    <property type="term" value="F:hydrolase activity, acting on ester bonds"/>
    <property type="evidence" value="ECO:0007669"/>
    <property type="project" value="TreeGrafter"/>
</dbReference>
<evidence type="ECO:0000256" key="5">
    <source>
        <dbReference type="ARBA" id="ARBA00022989"/>
    </source>
</evidence>
<comment type="similarity">
    <text evidence="7">Belongs to the PGAP3 family.</text>
</comment>
<feature type="transmembrane region" description="Helical" evidence="7">
    <location>
        <begin position="115"/>
        <end position="138"/>
    </location>
</feature>
<comment type="subcellular location">
    <subcellularLocation>
        <location evidence="1">Endomembrane system</location>
        <topology evidence="1">Multi-pass membrane protein</topology>
    </subcellularLocation>
    <subcellularLocation>
        <location evidence="7">Endoplasmic reticulum membrane</location>
        <topology evidence="7">Multi-pass membrane protein</topology>
    </subcellularLocation>
</comment>
<dbReference type="PANTHER" id="PTHR13148">
    <property type="entry name" value="PER1-RELATED"/>
    <property type="match status" value="1"/>
</dbReference>
<name>A0A8S0WME8_CYCAE</name>
<evidence type="ECO:0000256" key="2">
    <source>
        <dbReference type="ARBA" id="ARBA00022502"/>
    </source>
</evidence>
<dbReference type="InterPro" id="IPR007217">
    <property type="entry name" value="Per1-like"/>
</dbReference>
<dbReference type="GO" id="GO:0005789">
    <property type="term" value="C:endoplasmic reticulum membrane"/>
    <property type="evidence" value="ECO:0007669"/>
    <property type="project" value="UniProtKB-SubCell"/>
</dbReference>
<keyword evidence="5 7" id="KW-1133">Transmembrane helix</keyword>
<accession>A0A8S0WME8</accession>
<dbReference type="GO" id="GO:0006506">
    <property type="term" value="P:GPI anchor biosynthetic process"/>
    <property type="evidence" value="ECO:0007669"/>
    <property type="project" value="UniProtKB-KW"/>
</dbReference>
<comment type="function">
    <text evidence="7">Involved in the lipid remodeling steps of GPI-anchor maturation.</text>
</comment>
<keyword evidence="6 7" id="KW-0472">Membrane</keyword>
<evidence type="ECO:0000256" key="1">
    <source>
        <dbReference type="ARBA" id="ARBA00004127"/>
    </source>
</evidence>
<comment type="caution">
    <text evidence="8">The sequence shown here is derived from an EMBL/GenBank/DDBJ whole genome shotgun (WGS) entry which is preliminary data.</text>
</comment>
<comment type="caution">
    <text evidence="7">Lacks conserved residue(s) required for the propagation of feature annotation.</text>
</comment>
<evidence type="ECO:0000256" key="4">
    <source>
        <dbReference type="ARBA" id="ARBA00022729"/>
    </source>
</evidence>
<dbReference type="EMBL" id="CACVBS010000031">
    <property type="protein sequence ID" value="CAA7260892.1"/>
    <property type="molecule type" value="Genomic_DNA"/>
</dbReference>
<feature type="transmembrane region" description="Helical" evidence="7">
    <location>
        <begin position="84"/>
        <end position="103"/>
    </location>
</feature>
<dbReference type="PANTHER" id="PTHR13148:SF0">
    <property type="entry name" value="POST-GPI ATTACHMENT TO PROTEINS FACTOR 3"/>
    <property type="match status" value="1"/>
</dbReference>
<keyword evidence="3 7" id="KW-0812">Transmembrane</keyword>
<protein>
    <recommendedName>
        <fullName evidence="7">Post-GPI attachment to proteins factor 3</fullName>
    </recommendedName>
</protein>
<dbReference type="Pfam" id="PF04080">
    <property type="entry name" value="Per1"/>
    <property type="match status" value="1"/>
</dbReference>
<keyword evidence="4" id="KW-0732">Signal</keyword>
<dbReference type="Proteomes" id="UP000467700">
    <property type="component" value="Unassembled WGS sequence"/>
</dbReference>
<dbReference type="OrthoDB" id="419770at2759"/>
<gene>
    <name evidence="8" type="ORF">AAE3_LOCUS3188</name>
</gene>
<evidence type="ECO:0000313" key="8">
    <source>
        <dbReference type="EMBL" id="CAA7260892.1"/>
    </source>
</evidence>
<proteinExistence type="inferred from homology"/>
<organism evidence="8 9">
    <name type="scientific">Cyclocybe aegerita</name>
    <name type="common">Black poplar mushroom</name>
    <name type="synonym">Agrocybe aegerita</name>
    <dbReference type="NCBI Taxonomy" id="1973307"/>
    <lineage>
        <taxon>Eukaryota</taxon>
        <taxon>Fungi</taxon>
        <taxon>Dikarya</taxon>
        <taxon>Basidiomycota</taxon>
        <taxon>Agaricomycotina</taxon>
        <taxon>Agaricomycetes</taxon>
        <taxon>Agaricomycetidae</taxon>
        <taxon>Agaricales</taxon>
        <taxon>Agaricineae</taxon>
        <taxon>Bolbitiaceae</taxon>
        <taxon>Cyclocybe</taxon>
    </lineage>
</organism>
<evidence type="ECO:0000313" key="9">
    <source>
        <dbReference type="Proteomes" id="UP000467700"/>
    </source>
</evidence>
<keyword evidence="7" id="KW-0256">Endoplasmic reticulum</keyword>
<evidence type="ECO:0000256" key="7">
    <source>
        <dbReference type="RuleBase" id="RU365066"/>
    </source>
</evidence>
<sequence length="291" mass="33545">MSLKLTRWSCADDCKYICMHEITDRDIGHGKSVQQYYGKWPFWRFAGMQEPASVAFSLLNLWAHARGAAKLRERVPTSHPMRPYYLTWSIVSINAWIWSSVFHTRDLPWTEKLDYFSAALAIMYALYYTTTRLFHLYPASHTSRLTLSTRPASSAKRKVLAAACTLAYIAHVSYLTLLPRFDYAYNMAFNLVLGLLHNALWTVYSLPAFASYIRRFPSQPNSYRPKFVTKAAVFVALTTAATALELFDFPPWGRIIDAHALWHLSTAPIALMWYDFLIDDSLDGSWRDRKT</sequence>
<dbReference type="AlphaFoldDB" id="A0A8S0WME8"/>
<keyword evidence="9" id="KW-1185">Reference proteome</keyword>
<keyword evidence="2 7" id="KW-0337">GPI-anchor biosynthesis</keyword>
<feature type="transmembrane region" description="Helical" evidence="7">
    <location>
        <begin position="183"/>
        <end position="206"/>
    </location>
</feature>
<feature type="transmembrane region" description="Helical" evidence="7">
    <location>
        <begin position="159"/>
        <end position="177"/>
    </location>
</feature>
<evidence type="ECO:0000256" key="6">
    <source>
        <dbReference type="ARBA" id="ARBA00023136"/>
    </source>
</evidence>
<reference evidence="8 9" key="1">
    <citation type="submission" date="2020-01" db="EMBL/GenBank/DDBJ databases">
        <authorList>
            <person name="Gupta K D."/>
        </authorList>
    </citation>
    <scope>NUCLEOTIDE SEQUENCE [LARGE SCALE GENOMIC DNA]</scope>
</reference>